<sequence>MSEPERVTRRRGAVLEQAILRAAVDELLESGYPGMTMDAVAARARTNKNAIYRRWPNRTALGVAAYAQLTATTLDLPDTDDLRTDALELLRRANSHLASPLGEILRSLLAELADDPTLLTRLREQAPDAGAQPWLTILDRAITRGQAPAAARRPRVAAVPIDLLRNEFVTRGVSTVPDDVLVEIIDTVYLPLIRGHQA</sequence>
<dbReference type="InterPro" id="IPR011075">
    <property type="entry name" value="TetR_C"/>
</dbReference>
<dbReference type="Proteomes" id="UP001500603">
    <property type="component" value="Unassembled WGS sequence"/>
</dbReference>
<dbReference type="InterPro" id="IPR050109">
    <property type="entry name" value="HTH-type_TetR-like_transc_reg"/>
</dbReference>
<dbReference type="PANTHER" id="PTHR30055:SF148">
    <property type="entry name" value="TETR-FAMILY TRANSCRIPTIONAL REGULATOR"/>
    <property type="match status" value="1"/>
</dbReference>
<feature type="domain" description="HTH tetR-type" evidence="5">
    <location>
        <begin position="13"/>
        <end position="73"/>
    </location>
</feature>
<feature type="DNA-binding region" description="H-T-H motif" evidence="4">
    <location>
        <begin position="36"/>
        <end position="55"/>
    </location>
</feature>
<comment type="caution">
    <text evidence="6">The sequence shown here is derived from an EMBL/GenBank/DDBJ whole genome shotgun (WGS) entry which is preliminary data.</text>
</comment>
<gene>
    <name evidence="6" type="ORF">GCM10023318_21770</name>
</gene>
<dbReference type="EMBL" id="BAABJM010000002">
    <property type="protein sequence ID" value="GAA5050947.1"/>
    <property type="molecule type" value="Genomic_DNA"/>
</dbReference>
<evidence type="ECO:0000256" key="1">
    <source>
        <dbReference type="ARBA" id="ARBA00023015"/>
    </source>
</evidence>
<keyword evidence="3" id="KW-0804">Transcription</keyword>
<reference evidence="7" key="1">
    <citation type="journal article" date="2019" name="Int. J. Syst. Evol. Microbiol.">
        <title>The Global Catalogue of Microorganisms (GCM) 10K type strain sequencing project: providing services to taxonomists for standard genome sequencing and annotation.</title>
        <authorList>
            <consortium name="The Broad Institute Genomics Platform"/>
            <consortium name="The Broad Institute Genome Sequencing Center for Infectious Disease"/>
            <person name="Wu L."/>
            <person name="Ma J."/>
        </authorList>
    </citation>
    <scope>NUCLEOTIDE SEQUENCE [LARGE SCALE GENOMIC DNA]</scope>
    <source>
        <strain evidence="7">JCM 18298</strain>
    </source>
</reference>
<dbReference type="SUPFAM" id="SSF48498">
    <property type="entry name" value="Tetracyclin repressor-like, C-terminal domain"/>
    <property type="match status" value="1"/>
</dbReference>
<dbReference type="InterPro" id="IPR036271">
    <property type="entry name" value="Tet_transcr_reg_TetR-rel_C_sf"/>
</dbReference>
<evidence type="ECO:0000256" key="4">
    <source>
        <dbReference type="PROSITE-ProRule" id="PRU00335"/>
    </source>
</evidence>
<evidence type="ECO:0000313" key="6">
    <source>
        <dbReference type="EMBL" id="GAA5050947.1"/>
    </source>
</evidence>
<protein>
    <submittedName>
        <fullName evidence="6">TetR/AcrR family transcriptional regulator</fullName>
    </submittedName>
</protein>
<dbReference type="RefSeq" id="WP_345495129.1">
    <property type="nucleotide sequence ID" value="NZ_BAABJM010000002.1"/>
</dbReference>
<dbReference type="Pfam" id="PF16859">
    <property type="entry name" value="TetR_C_11"/>
    <property type="match status" value="1"/>
</dbReference>
<dbReference type="SUPFAM" id="SSF46689">
    <property type="entry name" value="Homeodomain-like"/>
    <property type="match status" value="1"/>
</dbReference>
<dbReference type="Gene3D" id="1.10.10.60">
    <property type="entry name" value="Homeodomain-like"/>
    <property type="match status" value="1"/>
</dbReference>
<dbReference type="Pfam" id="PF00440">
    <property type="entry name" value="TetR_N"/>
    <property type="match status" value="1"/>
</dbReference>
<dbReference type="InterPro" id="IPR001647">
    <property type="entry name" value="HTH_TetR"/>
</dbReference>
<dbReference type="PROSITE" id="PS50977">
    <property type="entry name" value="HTH_TETR_2"/>
    <property type="match status" value="1"/>
</dbReference>
<dbReference type="PANTHER" id="PTHR30055">
    <property type="entry name" value="HTH-TYPE TRANSCRIPTIONAL REGULATOR RUTR"/>
    <property type="match status" value="1"/>
</dbReference>
<evidence type="ECO:0000256" key="2">
    <source>
        <dbReference type="ARBA" id="ARBA00023125"/>
    </source>
</evidence>
<evidence type="ECO:0000313" key="7">
    <source>
        <dbReference type="Proteomes" id="UP001500603"/>
    </source>
</evidence>
<name>A0ABP9K6F6_9NOCA</name>
<accession>A0ABP9K6F6</accession>
<organism evidence="6 7">
    <name type="scientific">Nocardia callitridis</name>
    <dbReference type="NCBI Taxonomy" id="648753"/>
    <lineage>
        <taxon>Bacteria</taxon>
        <taxon>Bacillati</taxon>
        <taxon>Actinomycetota</taxon>
        <taxon>Actinomycetes</taxon>
        <taxon>Mycobacteriales</taxon>
        <taxon>Nocardiaceae</taxon>
        <taxon>Nocardia</taxon>
    </lineage>
</organism>
<dbReference type="InterPro" id="IPR009057">
    <property type="entry name" value="Homeodomain-like_sf"/>
</dbReference>
<keyword evidence="7" id="KW-1185">Reference proteome</keyword>
<evidence type="ECO:0000259" key="5">
    <source>
        <dbReference type="PROSITE" id="PS50977"/>
    </source>
</evidence>
<dbReference type="Gene3D" id="1.10.357.10">
    <property type="entry name" value="Tetracycline Repressor, domain 2"/>
    <property type="match status" value="1"/>
</dbReference>
<keyword evidence="2 4" id="KW-0238">DNA-binding</keyword>
<evidence type="ECO:0000256" key="3">
    <source>
        <dbReference type="ARBA" id="ARBA00023163"/>
    </source>
</evidence>
<keyword evidence="1" id="KW-0805">Transcription regulation</keyword>
<proteinExistence type="predicted"/>